<sequence length="426" mass="47254">MVPYFRPGDADAAPSWHPVSQESLLEPQAEAVTVTLYCLDDWEQLWVELKRYCLDTKNDPRRPRSKDVKLEVTAGNGTFLTVHEYVSAVHPWLMGMRERILDALGNTVGQGALWPPETKLAVTRFGYGPLWIETEDKWAYSRRKPDPPKPRVQLTMAEDMEASRKVMERMLARSAARPQYGGRGVGDLLHVKDFGARGDGAMDDTAAFQRAVDSSQERILFVVLNLQPGLHRRAAVPMGEGWGWDVSQISNNGTMILPGFGPPFGQIINILGRMCEQPQQTKTSTTIRAQTTQPSRPTEKPSARADANQNQIKCFGSGHKMGNTRLRLGIESFCSNIGSDAKDVGARGLNDRRAATGELTGGYKRRDTKTLDKNDKISFSLEVMDGCAWTFDLDECARYFKTVVDSCNCDGENGKQGGYGGNNCLK</sequence>
<dbReference type="AlphaFoldDB" id="A0AAV9T8F4"/>
<organism evidence="2 3">
    <name type="scientific">Colletotrichum tabaci</name>
    <dbReference type="NCBI Taxonomy" id="1209068"/>
    <lineage>
        <taxon>Eukaryota</taxon>
        <taxon>Fungi</taxon>
        <taxon>Dikarya</taxon>
        <taxon>Ascomycota</taxon>
        <taxon>Pezizomycotina</taxon>
        <taxon>Sordariomycetes</taxon>
        <taxon>Hypocreomycetidae</taxon>
        <taxon>Glomerellales</taxon>
        <taxon>Glomerellaceae</taxon>
        <taxon>Colletotrichum</taxon>
        <taxon>Colletotrichum destructivum species complex</taxon>
    </lineage>
</organism>
<name>A0AAV9T8F4_9PEZI</name>
<comment type="caution">
    <text evidence="2">The sequence shown here is derived from an EMBL/GenBank/DDBJ whole genome shotgun (WGS) entry which is preliminary data.</text>
</comment>
<protein>
    <submittedName>
        <fullName evidence="2">Uncharacterized protein</fullName>
    </submittedName>
</protein>
<feature type="compositionally biased region" description="Polar residues" evidence="1">
    <location>
        <begin position="278"/>
        <end position="296"/>
    </location>
</feature>
<proteinExistence type="predicted"/>
<dbReference type="InterPro" id="IPR011050">
    <property type="entry name" value="Pectin_lyase_fold/virulence"/>
</dbReference>
<feature type="region of interest" description="Disordered" evidence="1">
    <location>
        <begin position="278"/>
        <end position="306"/>
    </location>
</feature>
<dbReference type="Proteomes" id="UP001327957">
    <property type="component" value="Unassembled WGS sequence"/>
</dbReference>
<evidence type="ECO:0000313" key="3">
    <source>
        <dbReference type="Proteomes" id="UP001327957"/>
    </source>
</evidence>
<reference evidence="2 3" key="1">
    <citation type="submission" date="2023-04" db="EMBL/GenBank/DDBJ databases">
        <title>Colletotrichum tabacum stain YC1 causing leaf anthracnose on Nicotiana tabacum(L.) cv.</title>
        <authorList>
            <person name="Ji Z."/>
            <person name="Wang M."/>
            <person name="Zhang J."/>
            <person name="Wang N."/>
            <person name="Zhou Z."/>
        </authorList>
    </citation>
    <scope>NUCLEOTIDE SEQUENCE [LARGE SCALE GENOMIC DNA]</scope>
    <source>
        <strain evidence="2 3">YC1</strain>
    </source>
</reference>
<evidence type="ECO:0000256" key="1">
    <source>
        <dbReference type="SAM" id="MobiDB-lite"/>
    </source>
</evidence>
<dbReference type="InterPro" id="IPR012334">
    <property type="entry name" value="Pectin_lyas_fold"/>
</dbReference>
<evidence type="ECO:0000313" key="2">
    <source>
        <dbReference type="EMBL" id="KAK6215409.1"/>
    </source>
</evidence>
<dbReference type="Gene3D" id="2.160.20.10">
    <property type="entry name" value="Single-stranded right-handed beta-helix, Pectin lyase-like"/>
    <property type="match status" value="1"/>
</dbReference>
<accession>A0AAV9T8F4</accession>
<dbReference type="EMBL" id="JASAOK010000043">
    <property type="protein sequence ID" value="KAK6215409.1"/>
    <property type="molecule type" value="Genomic_DNA"/>
</dbReference>
<gene>
    <name evidence="2" type="ORF">QIS74_08428</name>
</gene>
<dbReference type="SUPFAM" id="SSF51126">
    <property type="entry name" value="Pectin lyase-like"/>
    <property type="match status" value="1"/>
</dbReference>
<keyword evidence="3" id="KW-1185">Reference proteome</keyword>